<keyword evidence="8 9" id="KW-0472">Membrane</keyword>
<evidence type="ECO:0000256" key="8">
    <source>
        <dbReference type="ARBA" id="ARBA00023136"/>
    </source>
</evidence>
<evidence type="ECO:0000313" key="13">
    <source>
        <dbReference type="EMBL" id="ARU04362.1"/>
    </source>
</evidence>
<evidence type="ECO:0000256" key="9">
    <source>
        <dbReference type="RuleBase" id="RU365093"/>
    </source>
</evidence>
<dbReference type="KEGG" id="cser:CCO03_06450"/>
<sequence>MTQRDLPQVLRDAYGDKLNDALPPAQVAATSRRRKVLTGVVATLVLLSLFYPVENVVVASGQVIPSDRVQTVQHLEGGIVTAVRVKEGQAVTRGQALLDIDLGGTSLNLEQLTARRATAQAVKTRLAAESEGRTLQARDFPADLEAKIVQAELGAFTARTLEYQGTIASAQALLLQARGDVAQVQARIAGLETSLRLHQQEADIANQLAKEQLIGQLEVIDKQRALEAVRTDLAAARQTLVSNRAKIEQAEAKLLETQGAFRRRASEELAQTERDLASIAEDLTRAQSQRTRTAVLAPTDGIVKGLRSGGAGWVIKPGEAILEIVPDKDEVIIEARLNPSDRGYVHAGQATKAKISAYDYLRYGFVPGKVTLVAADADHDPNQPNAPSYFRIQASLDQPWVGRSDNRITTGMQADLDLLLGHEPFIWYLLRPVLHVQSEAFREP</sequence>
<evidence type="ECO:0000256" key="3">
    <source>
        <dbReference type="ARBA" id="ARBA00022448"/>
    </source>
</evidence>
<dbReference type="InterPro" id="IPR010129">
    <property type="entry name" value="T1SS_HlyD"/>
</dbReference>
<feature type="transmembrane region" description="Helical" evidence="9">
    <location>
        <begin position="36"/>
        <end position="53"/>
    </location>
</feature>
<dbReference type="PANTHER" id="PTHR30386:SF26">
    <property type="entry name" value="TRANSPORT PROTEIN COMB"/>
    <property type="match status" value="1"/>
</dbReference>
<keyword evidence="10" id="KW-0175">Coiled coil</keyword>
<dbReference type="OrthoDB" id="9775513at2"/>
<dbReference type="Pfam" id="PF26002">
    <property type="entry name" value="Beta-barrel_AprE"/>
    <property type="match status" value="1"/>
</dbReference>
<evidence type="ECO:0000259" key="11">
    <source>
        <dbReference type="Pfam" id="PF25994"/>
    </source>
</evidence>
<dbReference type="InterPro" id="IPR058982">
    <property type="entry name" value="Beta-barrel_AprE"/>
</dbReference>
<gene>
    <name evidence="13" type="ORF">CCO03_06450</name>
</gene>
<dbReference type="InterPro" id="IPR050739">
    <property type="entry name" value="MFP"/>
</dbReference>
<organism evidence="13 14">
    <name type="scientific">Comamonas serinivorans</name>
    <dbReference type="NCBI Taxonomy" id="1082851"/>
    <lineage>
        <taxon>Bacteria</taxon>
        <taxon>Pseudomonadati</taxon>
        <taxon>Pseudomonadota</taxon>
        <taxon>Betaproteobacteria</taxon>
        <taxon>Burkholderiales</taxon>
        <taxon>Comamonadaceae</taxon>
        <taxon>Comamonas</taxon>
    </lineage>
</organism>
<dbReference type="NCBIfam" id="TIGR01843">
    <property type="entry name" value="type_I_hlyD"/>
    <property type="match status" value="1"/>
</dbReference>
<comment type="similarity">
    <text evidence="2 9">Belongs to the membrane fusion protein (MFP) (TC 8.A.1) family.</text>
</comment>
<feature type="coiled-coil region" evidence="10">
    <location>
        <begin position="233"/>
        <end position="289"/>
    </location>
</feature>
<dbReference type="Proteomes" id="UP000196138">
    <property type="component" value="Chromosome"/>
</dbReference>
<keyword evidence="6 9" id="KW-0812">Transmembrane</keyword>
<dbReference type="GO" id="GO:0005886">
    <property type="term" value="C:plasma membrane"/>
    <property type="evidence" value="ECO:0007669"/>
    <property type="project" value="UniProtKB-SubCell"/>
</dbReference>
<evidence type="ECO:0000256" key="10">
    <source>
        <dbReference type="SAM" id="Coils"/>
    </source>
</evidence>
<accession>A0A1Y0EM46</accession>
<evidence type="ECO:0000256" key="7">
    <source>
        <dbReference type="ARBA" id="ARBA00022989"/>
    </source>
</evidence>
<evidence type="ECO:0000259" key="12">
    <source>
        <dbReference type="Pfam" id="PF26002"/>
    </source>
</evidence>
<proteinExistence type="inferred from homology"/>
<keyword evidence="5 9" id="KW-0997">Cell inner membrane</keyword>
<comment type="subcellular location">
    <subcellularLocation>
        <location evidence="1 9">Cell inner membrane</location>
        <topology evidence="1 9">Single-pass membrane protein</topology>
    </subcellularLocation>
</comment>
<evidence type="ECO:0000256" key="1">
    <source>
        <dbReference type="ARBA" id="ARBA00004377"/>
    </source>
</evidence>
<reference evidence="13 14" key="1">
    <citation type="submission" date="2017-05" db="EMBL/GenBank/DDBJ databases">
        <authorList>
            <person name="Song R."/>
            <person name="Chenine A.L."/>
            <person name="Ruprecht R.M."/>
        </authorList>
    </citation>
    <scope>NUCLEOTIDE SEQUENCE [LARGE SCALE GENOMIC DNA]</scope>
    <source>
        <strain evidence="13 14">DSM 26136</strain>
    </source>
</reference>
<evidence type="ECO:0000256" key="4">
    <source>
        <dbReference type="ARBA" id="ARBA00022475"/>
    </source>
</evidence>
<dbReference type="AlphaFoldDB" id="A0A1Y0EM46"/>
<dbReference type="Gene3D" id="2.40.50.100">
    <property type="match status" value="1"/>
</dbReference>
<evidence type="ECO:0000256" key="5">
    <source>
        <dbReference type="ARBA" id="ARBA00022519"/>
    </source>
</evidence>
<feature type="domain" description="AprE-like long alpha-helical hairpin" evidence="11">
    <location>
        <begin position="108"/>
        <end position="288"/>
    </location>
</feature>
<evidence type="ECO:0000313" key="14">
    <source>
        <dbReference type="Proteomes" id="UP000196138"/>
    </source>
</evidence>
<keyword evidence="14" id="KW-1185">Reference proteome</keyword>
<dbReference type="GO" id="GO:0015031">
    <property type="term" value="P:protein transport"/>
    <property type="evidence" value="ECO:0007669"/>
    <property type="project" value="InterPro"/>
</dbReference>
<keyword evidence="7 9" id="KW-1133">Transmembrane helix</keyword>
<dbReference type="PANTHER" id="PTHR30386">
    <property type="entry name" value="MEMBRANE FUSION SUBUNIT OF EMRAB-TOLC MULTIDRUG EFFLUX PUMP"/>
    <property type="match status" value="1"/>
</dbReference>
<feature type="domain" description="AprE-like beta-barrel" evidence="12">
    <location>
        <begin position="332"/>
        <end position="418"/>
    </location>
</feature>
<evidence type="ECO:0000256" key="2">
    <source>
        <dbReference type="ARBA" id="ARBA00009477"/>
    </source>
</evidence>
<dbReference type="RefSeq" id="WP_087278783.1">
    <property type="nucleotide sequence ID" value="NZ_CP021455.1"/>
</dbReference>
<dbReference type="Pfam" id="PF25994">
    <property type="entry name" value="HH_AprE"/>
    <property type="match status" value="1"/>
</dbReference>
<name>A0A1Y0EM46_9BURK</name>
<dbReference type="InterPro" id="IPR058781">
    <property type="entry name" value="HH_AprE-like"/>
</dbReference>
<keyword evidence="4 9" id="KW-1003">Cell membrane</keyword>
<dbReference type="EMBL" id="CP021455">
    <property type="protein sequence ID" value="ARU04362.1"/>
    <property type="molecule type" value="Genomic_DNA"/>
</dbReference>
<keyword evidence="3 9" id="KW-0813">Transport</keyword>
<dbReference type="PRINTS" id="PR01490">
    <property type="entry name" value="RTXTOXIND"/>
</dbReference>
<dbReference type="Gene3D" id="2.40.30.170">
    <property type="match status" value="1"/>
</dbReference>
<evidence type="ECO:0000256" key="6">
    <source>
        <dbReference type="ARBA" id="ARBA00022692"/>
    </source>
</evidence>
<protein>
    <recommendedName>
        <fullName evidence="9">Membrane fusion protein (MFP) family protein</fullName>
    </recommendedName>
</protein>